<organism evidence="2 3">
    <name type="scientific">Penicillium antarcticum</name>
    <dbReference type="NCBI Taxonomy" id="416450"/>
    <lineage>
        <taxon>Eukaryota</taxon>
        <taxon>Fungi</taxon>
        <taxon>Dikarya</taxon>
        <taxon>Ascomycota</taxon>
        <taxon>Pezizomycotina</taxon>
        <taxon>Eurotiomycetes</taxon>
        <taxon>Eurotiomycetidae</taxon>
        <taxon>Eurotiales</taxon>
        <taxon>Aspergillaceae</taxon>
        <taxon>Penicillium</taxon>
    </lineage>
</organism>
<feature type="domain" description="F-box" evidence="1">
    <location>
        <begin position="1"/>
        <end position="52"/>
    </location>
</feature>
<protein>
    <recommendedName>
        <fullName evidence="1">F-box domain-containing protein</fullName>
    </recommendedName>
</protein>
<comment type="caution">
    <text evidence="2">The sequence shown here is derived from an EMBL/GenBank/DDBJ whole genome shotgun (WGS) entry which is preliminary data.</text>
</comment>
<sequence length="561" mass="63803">MNLLSLPPETIGQICDYIAADDLPSVYELALASKQSYAIAGRHRFPQVYLSIASREKLARDVKRWSRILQRMSTFTSVRHLVVRGKMPPTEDDRGQTRTLEEDTNHGCHEDELTCLSNYYAESINGVFNHVPEPQHDSWGPLRTLVSQLSGLCDITWSCETLFPPCLLEILHQSMPKCRLHIMAFRLPSLCYKADNPQNIDAYEYELATSPSISSILVPLNHQNDGGNLDYNGEAAIELANGLAPNLTNLHLVFEPSSAHWLDQTPPDRPPWRGFFLNRPSCKDDSFNGHLRDLSLCLPLDDTRQKAFSELRTLRLWGTSLKALSLNLLKKLTSYSFPVLESMALDFGHTRDENSIRLLDEAGGDFISSLPPLKSVRLSGTIRTKVFQATLEHHSKSLRKLSLISEKRVKDENSVTTDWLVQTRAACPNIQELHFTMFMTNGDDEKEIYKAIRGFSCLTTLKLLIICIGRPEERTSDDPNEHPRFFGNIEVNESLAETLFLVTLARQSSSLQRLDVEFHAMYNSSPGCYQSVHRRWRCIRMKDGVIVRPIGHIDQHKRKLF</sequence>
<evidence type="ECO:0000313" key="2">
    <source>
        <dbReference type="EMBL" id="OQD88710.1"/>
    </source>
</evidence>
<dbReference type="Proteomes" id="UP000191672">
    <property type="component" value="Unassembled WGS sequence"/>
</dbReference>
<dbReference type="STRING" id="416450.A0A1V6QHK8"/>
<gene>
    <name evidence="2" type="ORF">PENANT_c003G09304</name>
</gene>
<dbReference type="InterPro" id="IPR001810">
    <property type="entry name" value="F-box_dom"/>
</dbReference>
<dbReference type="EMBL" id="MDYN01000003">
    <property type="protein sequence ID" value="OQD88710.1"/>
    <property type="molecule type" value="Genomic_DNA"/>
</dbReference>
<name>A0A1V6QHK8_9EURO</name>
<dbReference type="AlphaFoldDB" id="A0A1V6QHK8"/>
<dbReference type="InterPro" id="IPR032675">
    <property type="entry name" value="LRR_dom_sf"/>
</dbReference>
<proteinExistence type="predicted"/>
<keyword evidence="3" id="KW-1185">Reference proteome</keyword>
<dbReference type="PROSITE" id="PS50181">
    <property type="entry name" value="FBOX"/>
    <property type="match status" value="1"/>
</dbReference>
<evidence type="ECO:0000259" key="1">
    <source>
        <dbReference type="PROSITE" id="PS50181"/>
    </source>
</evidence>
<accession>A0A1V6QHK8</accession>
<reference evidence="3" key="1">
    <citation type="journal article" date="2017" name="Nat. Microbiol.">
        <title>Global analysis of biosynthetic gene clusters reveals vast potential of secondary metabolite production in Penicillium species.</title>
        <authorList>
            <person name="Nielsen J.C."/>
            <person name="Grijseels S."/>
            <person name="Prigent S."/>
            <person name="Ji B."/>
            <person name="Dainat J."/>
            <person name="Nielsen K.F."/>
            <person name="Frisvad J.C."/>
            <person name="Workman M."/>
            <person name="Nielsen J."/>
        </authorList>
    </citation>
    <scope>NUCLEOTIDE SEQUENCE [LARGE SCALE GENOMIC DNA]</scope>
    <source>
        <strain evidence="3">IBT 31811</strain>
    </source>
</reference>
<evidence type="ECO:0000313" key="3">
    <source>
        <dbReference type="Proteomes" id="UP000191672"/>
    </source>
</evidence>
<dbReference type="Gene3D" id="3.80.10.10">
    <property type="entry name" value="Ribonuclease Inhibitor"/>
    <property type="match status" value="1"/>
</dbReference>
<dbReference type="SUPFAM" id="SSF52047">
    <property type="entry name" value="RNI-like"/>
    <property type="match status" value="1"/>
</dbReference>